<dbReference type="PANTHER" id="PTHR11909">
    <property type="entry name" value="CASEIN KINASE-RELATED"/>
    <property type="match status" value="1"/>
</dbReference>
<dbReference type="GO" id="GO:0004674">
    <property type="term" value="F:protein serine/threonine kinase activity"/>
    <property type="evidence" value="ECO:0007669"/>
    <property type="project" value="UniProtKB-EC"/>
</dbReference>
<feature type="non-terminal residue" evidence="5">
    <location>
        <position position="281"/>
    </location>
</feature>
<comment type="caution">
    <text evidence="5">The sequence shown here is derived from an EMBL/GenBank/DDBJ whole genome shotgun (WGS) entry which is preliminary data.</text>
</comment>
<proteinExistence type="predicted"/>
<feature type="domain" description="Protein kinase" evidence="4">
    <location>
        <begin position="11"/>
        <end position="281"/>
    </location>
</feature>
<keyword evidence="2" id="KW-0547">Nucleotide-binding</keyword>
<evidence type="ECO:0000256" key="2">
    <source>
        <dbReference type="ARBA" id="ARBA00022741"/>
    </source>
</evidence>
<dbReference type="InterPro" id="IPR017441">
    <property type="entry name" value="Protein_kinase_ATP_BS"/>
</dbReference>
<evidence type="ECO:0000313" key="5">
    <source>
        <dbReference type="EMBL" id="GAF74658.1"/>
    </source>
</evidence>
<dbReference type="EC" id="2.7.11.1" evidence="1"/>
<dbReference type="AlphaFoldDB" id="X0S0S5"/>
<dbReference type="PROSITE" id="PS00108">
    <property type="entry name" value="PROTEIN_KINASE_ST"/>
    <property type="match status" value="1"/>
</dbReference>
<dbReference type="PROSITE" id="PS50011">
    <property type="entry name" value="PROTEIN_KINASE_DOM"/>
    <property type="match status" value="1"/>
</dbReference>
<dbReference type="SUPFAM" id="SSF56112">
    <property type="entry name" value="Protein kinase-like (PK-like)"/>
    <property type="match status" value="1"/>
</dbReference>
<gene>
    <name evidence="5" type="ORF">S01H1_17752</name>
</gene>
<evidence type="ECO:0000256" key="3">
    <source>
        <dbReference type="ARBA" id="ARBA00022840"/>
    </source>
</evidence>
<dbReference type="SMART" id="SM00220">
    <property type="entry name" value="S_TKc"/>
    <property type="match status" value="1"/>
</dbReference>
<dbReference type="CDD" id="cd14016">
    <property type="entry name" value="STKc_CK1"/>
    <property type="match status" value="1"/>
</dbReference>
<dbReference type="GO" id="GO:0005524">
    <property type="term" value="F:ATP binding"/>
    <property type="evidence" value="ECO:0007669"/>
    <property type="project" value="UniProtKB-KW"/>
</dbReference>
<name>X0S0S5_9ZZZZ</name>
<accession>X0S0S5</accession>
<dbReference type="InterPro" id="IPR011009">
    <property type="entry name" value="Kinase-like_dom_sf"/>
</dbReference>
<protein>
    <recommendedName>
        <fullName evidence="1">non-specific serine/threonine protein kinase</fullName>
        <ecNumber evidence="1">2.7.11.1</ecNumber>
    </recommendedName>
</protein>
<dbReference type="EMBL" id="BARS01009439">
    <property type="protein sequence ID" value="GAF74658.1"/>
    <property type="molecule type" value="Genomic_DNA"/>
</dbReference>
<keyword evidence="3" id="KW-0067">ATP-binding</keyword>
<dbReference type="InterPro" id="IPR000719">
    <property type="entry name" value="Prot_kinase_dom"/>
</dbReference>
<dbReference type="InterPro" id="IPR008271">
    <property type="entry name" value="Ser/Thr_kinase_AS"/>
</dbReference>
<dbReference type="Pfam" id="PF00069">
    <property type="entry name" value="Pkinase"/>
    <property type="match status" value="1"/>
</dbReference>
<evidence type="ECO:0000256" key="1">
    <source>
        <dbReference type="ARBA" id="ARBA00012513"/>
    </source>
</evidence>
<dbReference type="InterPro" id="IPR050235">
    <property type="entry name" value="CK1_Ser-Thr_kinase"/>
</dbReference>
<dbReference type="Gene3D" id="1.10.510.10">
    <property type="entry name" value="Transferase(Phosphotransferase) domain 1"/>
    <property type="match status" value="1"/>
</dbReference>
<reference evidence="5" key="1">
    <citation type="journal article" date="2014" name="Front. Microbiol.">
        <title>High frequency of phylogenetically diverse reductive dehalogenase-homologous genes in deep subseafloor sedimentary metagenomes.</title>
        <authorList>
            <person name="Kawai M."/>
            <person name="Futagami T."/>
            <person name="Toyoda A."/>
            <person name="Takaki Y."/>
            <person name="Nishi S."/>
            <person name="Hori S."/>
            <person name="Arai W."/>
            <person name="Tsubouchi T."/>
            <person name="Morono Y."/>
            <person name="Uchiyama I."/>
            <person name="Ito T."/>
            <person name="Fujiyama A."/>
            <person name="Inagaki F."/>
            <person name="Takami H."/>
        </authorList>
    </citation>
    <scope>NUCLEOTIDE SEQUENCE</scope>
    <source>
        <strain evidence="5">Expedition CK06-06</strain>
    </source>
</reference>
<sequence>MKVGDVLFDRFKIVKSIGSGSFGDVYKGTDMQDNNHSVAVKVEKKEPAKSRLESERDVYTQVQGVGVPEVKYYGELDNQVKILVMSYLGPCLEDLFDFCGRKLSNKTVAMLGIQFINQLEHIHASGIIHRDIKPDNFLIGLGKDKSKVFIIDFGLSKSFYSNKDHIEYRNNKNFTGTYRYSSIRNHKGIEQSRRDDLESVGYMLVYFSKGNLPWQGLKIADKAERNRQIHKKKRITRLQDLCEGLPTEIYSYLRYARMLRFTQEPDYSYLRNLFYSILQRE</sequence>
<evidence type="ECO:0000259" key="4">
    <source>
        <dbReference type="PROSITE" id="PS50011"/>
    </source>
</evidence>
<dbReference type="PROSITE" id="PS00107">
    <property type="entry name" value="PROTEIN_KINASE_ATP"/>
    <property type="match status" value="1"/>
</dbReference>
<organism evidence="5">
    <name type="scientific">marine sediment metagenome</name>
    <dbReference type="NCBI Taxonomy" id="412755"/>
    <lineage>
        <taxon>unclassified sequences</taxon>
        <taxon>metagenomes</taxon>
        <taxon>ecological metagenomes</taxon>
    </lineage>
</organism>